<dbReference type="OrthoDB" id="9798200at2"/>
<evidence type="ECO:0000313" key="1">
    <source>
        <dbReference type="EMBL" id="QBO58744.1"/>
    </source>
</evidence>
<proteinExistence type="predicted"/>
<dbReference type="Proteomes" id="UP000294419">
    <property type="component" value="Chromosome"/>
</dbReference>
<name>A0A4V1AL71_9FLAO</name>
<protein>
    <recommendedName>
        <fullName evidence="3">Transcriptional regulator, AbiEi antitoxin, Type IV TA system</fullName>
    </recommendedName>
</protein>
<dbReference type="InterPro" id="IPR045738">
    <property type="entry name" value="DUF6088"/>
</dbReference>
<dbReference type="KEGG" id="csal:NBC122_01936"/>
<reference evidence="1 2" key="1">
    <citation type="submission" date="2019-03" db="EMBL/GenBank/DDBJ databases">
        <authorList>
            <person name="Kim H."/>
            <person name="Yu S.-M."/>
        </authorList>
    </citation>
    <scope>NUCLEOTIDE SEQUENCE [LARGE SCALE GENOMIC DNA]</scope>
    <source>
        <strain evidence="1 2">NBC122</strain>
    </source>
</reference>
<dbReference type="Pfam" id="PF19570">
    <property type="entry name" value="DUF6088"/>
    <property type="match status" value="1"/>
</dbReference>
<keyword evidence="2" id="KW-1185">Reference proteome</keyword>
<organism evidence="1 2">
    <name type="scientific">Chryseobacterium salivictor</name>
    <dbReference type="NCBI Taxonomy" id="2547600"/>
    <lineage>
        <taxon>Bacteria</taxon>
        <taxon>Pseudomonadati</taxon>
        <taxon>Bacteroidota</taxon>
        <taxon>Flavobacteriia</taxon>
        <taxon>Flavobacteriales</taxon>
        <taxon>Weeksellaceae</taxon>
        <taxon>Chryseobacterium group</taxon>
        <taxon>Chryseobacterium</taxon>
    </lineage>
</organism>
<accession>A0A4V1AL71</accession>
<dbReference type="AlphaFoldDB" id="A0A4V1AL71"/>
<dbReference type="EMBL" id="CP037954">
    <property type="protein sequence ID" value="QBO58744.1"/>
    <property type="molecule type" value="Genomic_DNA"/>
</dbReference>
<sequence length="201" mass="22755">MRPKVEQYISDQIDTLENGAIFFVDDFLDFGNSESVKKALLRLEEKQKIKRLSHGIYYKPKVSKIIGELIPSIEDIANAIARRDHARIIPTGAFAENILGLTTQVPMKFTFLTDGAARMIKVGNRTINFKSTVPKNLATKGKISTLVIQALKQIKKDHVDEIILNKISEQLKNEDQNNILHDAKLAPAWIREILLKSLHNE</sequence>
<evidence type="ECO:0000313" key="2">
    <source>
        <dbReference type="Proteomes" id="UP000294419"/>
    </source>
</evidence>
<evidence type="ECO:0008006" key="3">
    <source>
        <dbReference type="Google" id="ProtNLM"/>
    </source>
</evidence>
<gene>
    <name evidence="1" type="ORF">NBC122_01936</name>
</gene>